<dbReference type="InterPro" id="IPR011990">
    <property type="entry name" value="TPR-like_helical_dom_sf"/>
</dbReference>
<gene>
    <name evidence="2" type="ORF">MACH26_14000</name>
</gene>
<name>A0AA48HQ05_9ALTE</name>
<dbReference type="Proteomes" id="UP001333710">
    <property type="component" value="Chromosome"/>
</dbReference>
<dbReference type="AlphaFoldDB" id="A0AA48HQ05"/>
<dbReference type="KEGG" id="pmaw:MACH26_14000"/>
<sequence>MAQVWSDVVVGEHVVFQSIKEIRQVFEPAEVIKTVPKQGYTWIHDVQELEASSGTKSQSDTSSTGKKALVLSLSGLCLALIFALIWVTQLPQQKLSGSLVILPVNDNIKDADHHWVKLGAMDQLIQQLASGEHTGVLHTDYVLEIMERANTPLQGYSSDDIANIFTVSGASLIVETTLMGVPQDYKLLYTLFRQTSIKKGVVFAKSIPAALEKLANIIAHQSGLNINPLPADYGSGFSNEIIANALLAQENNDIESTIKLLEAVVAKEKSNLTAKRLLIEKLMQQGEIERAGELLQDAFKQLKALDKPNREQVRISFFAAVNEIQKMNISSAETLLDKTEILATDLNEWLYLGYIAETRGKVAQHLGQYQRAEQFFQQAISYHQVLHCPYGESNGLLNLSILADEQGLERKAQAFLNEALTKTRQHQLIQVEKRVQDWQRQLAAK</sequence>
<proteinExistence type="predicted"/>
<keyword evidence="1" id="KW-0812">Transmembrane</keyword>
<accession>A0AA48HQ05</accession>
<reference evidence="2" key="1">
    <citation type="submission" date="2023-01" db="EMBL/GenBank/DDBJ databases">
        <title>Complete genome sequence of Planctobacterium marinum strain Dej080120_11.</title>
        <authorList>
            <person name="Ueki S."/>
            <person name="Maruyama F."/>
        </authorList>
    </citation>
    <scope>NUCLEOTIDE SEQUENCE</scope>
    <source>
        <strain evidence="2">Dej080120_11</strain>
    </source>
</reference>
<dbReference type="Gene3D" id="1.25.40.10">
    <property type="entry name" value="Tetratricopeptide repeat domain"/>
    <property type="match status" value="1"/>
</dbReference>
<keyword evidence="1" id="KW-1133">Transmembrane helix</keyword>
<organism evidence="2 3">
    <name type="scientific">Planctobacterium marinum</name>
    <dbReference type="NCBI Taxonomy" id="1631968"/>
    <lineage>
        <taxon>Bacteria</taxon>
        <taxon>Pseudomonadati</taxon>
        <taxon>Pseudomonadota</taxon>
        <taxon>Gammaproteobacteria</taxon>
        <taxon>Alteromonadales</taxon>
        <taxon>Alteromonadaceae</taxon>
        <taxon>Planctobacterium</taxon>
    </lineage>
</organism>
<keyword evidence="3" id="KW-1185">Reference proteome</keyword>
<protein>
    <submittedName>
        <fullName evidence="2">Uncharacterized protein</fullName>
    </submittedName>
</protein>
<evidence type="ECO:0000256" key="1">
    <source>
        <dbReference type="SAM" id="Phobius"/>
    </source>
</evidence>
<dbReference type="SUPFAM" id="SSF48452">
    <property type="entry name" value="TPR-like"/>
    <property type="match status" value="1"/>
</dbReference>
<evidence type="ECO:0000313" key="2">
    <source>
        <dbReference type="EMBL" id="BDX05879.1"/>
    </source>
</evidence>
<evidence type="ECO:0000313" key="3">
    <source>
        <dbReference type="Proteomes" id="UP001333710"/>
    </source>
</evidence>
<feature type="transmembrane region" description="Helical" evidence="1">
    <location>
        <begin position="68"/>
        <end position="87"/>
    </location>
</feature>
<keyword evidence="1" id="KW-0472">Membrane</keyword>
<dbReference type="EMBL" id="AP027272">
    <property type="protein sequence ID" value="BDX05879.1"/>
    <property type="molecule type" value="Genomic_DNA"/>
</dbReference>